<proteinExistence type="predicted"/>
<dbReference type="Proteomes" id="UP000188586">
    <property type="component" value="Unassembled WGS sequence"/>
</dbReference>
<gene>
    <name evidence="1" type="ORF">BOX24_05390</name>
</gene>
<dbReference type="EMBL" id="MPOJ01000010">
    <property type="protein sequence ID" value="OOH72823.1"/>
    <property type="molecule type" value="Genomic_DNA"/>
</dbReference>
<comment type="caution">
    <text evidence="1">The sequence shown here is derived from an EMBL/GenBank/DDBJ whole genome shotgun (WGS) entry which is preliminary data.</text>
</comment>
<accession>A0A1V3SVD1</accession>
<evidence type="ECO:0000313" key="2">
    <source>
        <dbReference type="Proteomes" id="UP000188586"/>
    </source>
</evidence>
<name>A0A1V3SVD1_9BACT</name>
<dbReference type="RefSeq" id="WP_179108885.1">
    <property type="nucleotide sequence ID" value="NZ_JBPKCJ010000001.1"/>
</dbReference>
<organism evidence="1 2">
    <name type="scientific">Leptospirillum ferriphilum</name>
    <dbReference type="NCBI Taxonomy" id="178606"/>
    <lineage>
        <taxon>Bacteria</taxon>
        <taxon>Pseudomonadati</taxon>
        <taxon>Nitrospirota</taxon>
        <taxon>Nitrospiria</taxon>
        <taxon>Nitrospirales</taxon>
        <taxon>Nitrospiraceae</taxon>
        <taxon>Leptospirillum</taxon>
    </lineage>
</organism>
<evidence type="ECO:0000313" key="1">
    <source>
        <dbReference type="EMBL" id="OOH72823.1"/>
    </source>
</evidence>
<protein>
    <submittedName>
        <fullName evidence="1">Uncharacterized protein</fullName>
    </submittedName>
</protein>
<dbReference type="AlphaFoldDB" id="A0A1V3SVD1"/>
<sequence length="77" mass="9022">MKQSFEHGQTYADLFEILLGRPPASPIPPENVSLKRWNHYLRELKQRDPEAFDTLDTLFHCGLRTLPCIPEKTEEKK</sequence>
<reference evidence="1 2" key="1">
    <citation type="submission" date="2016-11" db="EMBL/GenBank/DDBJ databases">
        <title>Comparative genomics of co-occurring bacteria in distinct bioleaching systems unravels niche-specific adaptation.</title>
        <authorList>
            <person name="Zhang X."/>
            <person name="Liu X."/>
            <person name="Yin H."/>
        </authorList>
    </citation>
    <scope>NUCLEOTIDE SEQUENCE [LARGE SCALE GENOMIC DNA]</scope>
    <source>
        <strain evidence="1 2">DX</strain>
    </source>
</reference>